<dbReference type="Pfam" id="PF00196">
    <property type="entry name" value="GerE"/>
    <property type="match status" value="1"/>
</dbReference>
<dbReference type="CDD" id="cd06170">
    <property type="entry name" value="LuxR_C_like"/>
    <property type="match status" value="1"/>
</dbReference>
<dbReference type="InterPro" id="IPR000792">
    <property type="entry name" value="Tscrpt_reg_LuxR_C"/>
</dbReference>
<evidence type="ECO:0000256" key="2">
    <source>
        <dbReference type="ARBA" id="ARBA00023125"/>
    </source>
</evidence>
<dbReference type="EMBL" id="SLUM01000030">
    <property type="protein sequence ID" value="TCL53580.1"/>
    <property type="molecule type" value="Genomic_DNA"/>
</dbReference>
<dbReference type="SUPFAM" id="SSF46894">
    <property type="entry name" value="C-terminal effector domain of the bipartite response regulators"/>
    <property type="match status" value="1"/>
</dbReference>
<reference evidence="5 6" key="1">
    <citation type="submission" date="2019-03" db="EMBL/GenBank/DDBJ databases">
        <title>Genomic Encyclopedia of Type Strains, Phase IV (KMG-IV): sequencing the most valuable type-strain genomes for metagenomic binning, comparative biology and taxonomic classification.</title>
        <authorList>
            <person name="Goeker M."/>
        </authorList>
    </citation>
    <scope>NUCLEOTIDE SEQUENCE [LARGE SCALE GENOMIC DNA]</scope>
    <source>
        <strain evidence="5 6">DSM 100451</strain>
    </source>
</reference>
<name>A0A4R1QTX3_9FIRM</name>
<dbReference type="InterPro" id="IPR036388">
    <property type="entry name" value="WH-like_DNA-bd_sf"/>
</dbReference>
<dbReference type="GO" id="GO:0006355">
    <property type="term" value="P:regulation of DNA-templated transcription"/>
    <property type="evidence" value="ECO:0007669"/>
    <property type="project" value="InterPro"/>
</dbReference>
<dbReference type="STRING" id="1650663.GCA_001486665_02048"/>
<keyword evidence="2" id="KW-0238">DNA-binding</keyword>
<gene>
    <name evidence="5" type="ORF">EDD77_1301</name>
</gene>
<dbReference type="Proteomes" id="UP000295184">
    <property type="component" value="Unassembled WGS sequence"/>
</dbReference>
<dbReference type="AlphaFoldDB" id="A0A4R1QTX3"/>
<dbReference type="Gene3D" id="1.10.10.10">
    <property type="entry name" value="Winged helix-like DNA-binding domain superfamily/Winged helix DNA-binding domain"/>
    <property type="match status" value="1"/>
</dbReference>
<sequence>MYVANAYKNFKKYEQVKIVTNIQNKIIASGEKAYLITDDFMHVMSCNQPALDCLKDILGSAAVKQISSETPCNWLPFLLGSDAEETGENEVLTRVIKQYTFHIYTYDQTYSNGIVDRYHWITISHSRKGQSEEWLEASGTLTPTEQKVAELMHQGLTYQKIADELVVSYHTIKKHVQNIYSKCGVNSRFELYKWLENREK</sequence>
<dbReference type="PRINTS" id="PR00038">
    <property type="entry name" value="HTHLUXR"/>
</dbReference>
<evidence type="ECO:0000259" key="4">
    <source>
        <dbReference type="PROSITE" id="PS50043"/>
    </source>
</evidence>
<evidence type="ECO:0000256" key="1">
    <source>
        <dbReference type="ARBA" id="ARBA00023015"/>
    </source>
</evidence>
<keyword evidence="1" id="KW-0805">Transcription regulation</keyword>
<dbReference type="PROSITE" id="PS50043">
    <property type="entry name" value="HTH_LUXR_2"/>
    <property type="match status" value="1"/>
</dbReference>
<keyword evidence="3" id="KW-0804">Transcription</keyword>
<dbReference type="GO" id="GO:0003677">
    <property type="term" value="F:DNA binding"/>
    <property type="evidence" value="ECO:0007669"/>
    <property type="project" value="UniProtKB-KW"/>
</dbReference>
<dbReference type="PANTHER" id="PTHR44688">
    <property type="entry name" value="DNA-BINDING TRANSCRIPTIONAL ACTIVATOR DEVR_DOSR"/>
    <property type="match status" value="1"/>
</dbReference>
<accession>A0A4R1QTX3</accession>
<dbReference type="SMART" id="SM00421">
    <property type="entry name" value="HTH_LUXR"/>
    <property type="match status" value="1"/>
</dbReference>
<evidence type="ECO:0000256" key="3">
    <source>
        <dbReference type="ARBA" id="ARBA00023163"/>
    </source>
</evidence>
<comment type="caution">
    <text evidence="5">The sequence shown here is derived from an EMBL/GenBank/DDBJ whole genome shotgun (WGS) entry which is preliminary data.</text>
</comment>
<proteinExistence type="predicted"/>
<organism evidence="5 6">
    <name type="scientific">Allofournierella massiliensis</name>
    <dbReference type="NCBI Taxonomy" id="1650663"/>
    <lineage>
        <taxon>Bacteria</taxon>
        <taxon>Bacillati</taxon>
        <taxon>Bacillota</taxon>
        <taxon>Clostridia</taxon>
        <taxon>Eubacteriales</taxon>
        <taxon>Oscillospiraceae</taxon>
        <taxon>Allofournierella</taxon>
    </lineage>
</organism>
<evidence type="ECO:0000313" key="5">
    <source>
        <dbReference type="EMBL" id="TCL53580.1"/>
    </source>
</evidence>
<protein>
    <submittedName>
        <fullName evidence="5">Regulatory LuxR family protein</fullName>
    </submittedName>
</protein>
<feature type="domain" description="HTH luxR-type" evidence="4">
    <location>
        <begin position="134"/>
        <end position="199"/>
    </location>
</feature>
<dbReference type="PANTHER" id="PTHR44688:SF16">
    <property type="entry name" value="DNA-BINDING TRANSCRIPTIONAL ACTIVATOR DEVR_DOSR"/>
    <property type="match status" value="1"/>
</dbReference>
<dbReference type="PROSITE" id="PS00622">
    <property type="entry name" value="HTH_LUXR_1"/>
    <property type="match status" value="1"/>
</dbReference>
<dbReference type="RefSeq" id="WP_058964963.1">
    <property type="nucleotide sequence ID" value="NZ_CABKVM010000017.1"/>
</dbReference>
<evidence type="ECO:0000313" key="6">
    <source>
        <dbReference type="Proteomes" id="UP000295184"/>
    </source>
</evidence>
<dbReference type="InterPro" id="IPR016032">
    <property type="entry name" value="Sig_transdc_resp-reg_C-effctor"/>
</dbReference>